<dbReference type="SUPFAM" id="SSF53448">
    <property type="entry name" value="Nucleotide-diphospho-sugar transferases"/>
    <property type="match status" value="1"/>
</dbReference>
<accession>A0A9D2B958</accession>
<dbReference type="PRINTS" id="PR01439">
    <property type="entry name" value="CELLSNTHASEA"/>
</dbReference>
<evidence type="ECO:0000256" key="7">
    <source>
        <dbReference type="ARBA" id="ARBA00022989"/>
    </source>
</evidence>
<feature type="transmembrane region" description="Helical" evidence="9">
    <location>
        <begin position="57"/>
        <end position="81"/>
    </location>
</feature>
<dbReference type="Gene3D" id="3.90.550.10">
    <property type="entry name" value="Spore Coat Polysaccharide Biosynthesis Protein SpsA, Chain A"/>
    <property type="match status" value="1"/>
</dbReference>
<feature type="transmembrane region" description="Helical" evidence="9">
    <location>
        <begin position="460"/>
        <end position="481"/>
    </location>
</feature>
<evidence type="ECO:0000256" key="8">
    <source>
        <dbReference type="ARBA" id="ARBA00023136"/>
    </source>
</evidence>
<sequence>MDFYLLITSGVLLGLFLLAKINKRYRKGLIIVNTINCLFYISWRVTTIPWSEGIGSILMGVMLFLAEVLGLVAFFNFQYLFMGTYRPEKKTLDDFQEKEIPFVDVLICTYNEPLYLLEMTIAGAVSMRYPKNRFQVYVCDDGHRSELEELCRNYQIGYITREDNEGAKAGNINHALSLIQGDLFAVLDADMIPTKEFLEKTVGYFSNSNLAFVQVPQVYYNQDMYQYNLGKRIPNEQDFFMRDIQEARAARDAVLHVGTNAVFRREFVEEIGGYPTCSITEDMAIGMQLQAHGYDSVLVNEELVYGLSATTFPELVKQRDRWCRGNLQVLKHYNPIFMKGLSFSQKIAYLDGGIYWFANIQKMIFILCPLLYLLTGIPILNCKLNTIICAYIPYILGQVLMFRALTPKTRSMKWAHYYEMVMAPYLSISILKELLNLKHSFNVTLKENILEKRTFQLKIVIPYLIILAITIGAWAAAAAALKSGSLPAAAVAVNIGWSLYNVSGIWIAIRAAMQKPIFRKTERLPVTNSKDMKAELGNECIEVRLEDISAQGCRISVPENLNINQGCFIQIILDKIKIPGNVVRLSKGMAALKFKELSPEQMKAVMNIFVGNIKAHYQVEGK</sequence>
<dbReference type="GO" id="GO:0035438">
    <property type="term" value="F:cyclic-di-GMP binding"/>
    <property type="evidence" value="ECO:0007669"/>
    <property type="project" value="InterPro"/>
</dbReference>
<organism evidence="11 12">
    <name type="scientific">Candidatus Anaerostipes excrementavium</name>
    <dbReference type="NCBI Taxonomy" id="2838463"/>
    <lineage>
        <taxon>Bacteria</taxon>
        <taxon>Bacillati</taxon>
        <taxon>Bacillota</taxon>
        <taxon>Clostridia</taxon>
        <taxon>Lachnospirales</taxon>
        <taxon>Lachnospiraceae</taxon>
        <taxon>Anaerostipes</taxon>
    </lineage>
</organism>
<dbReference type="InterPro" id="IPR029044">
    <property type="entry name" value="Nucleotide-diphossugar_trans"/>
</dbReference>
<comment type="caution">
    <text evidence="11">The sequence shown here is derived from an EMBL/GenBank/DDBJ whole genome shotgun (WGS) entry which is preliminary data.</text>
</comment>
<feature type="transmembrane region" description="Helical" evidence="9">
    <location>
        <begin position="6"/>
        <end position="21"/>
    </location>
</feature>
<gene>
    <name evidence="11" type="ORF">H9735_01635</name>
</gene>
<feature type="transmembrane region" description="Helical" evidence="9">
    <location>
        <begin position="384"/>
        <end position="405"/>
    </location>
</feature>
<evidence type="ECO:0000256" key="1">
    <source>
        <dbReference type="ARBA" id="ARBA00004127"/>
    </source>
</evidence>
<comment type="subcellular location">
    <subcellularLocation>
        <location evidence="1">Endomembrane system</location>
        <topology evidence="1">Multi-pass membrane protein</topology>
    </subcellularLocation>
</comment>
<dbReference type="GO" id="GO:0012505">
    <property type="term" value="C:endomembrane system"/>
    <property type="evidence" value="ECO:0007669"/>
    <property type="project" value="UniProtKB-SubCell"/>
</dbReference>
<feature type="transmembrane region" description="Helical" evidence="9">
    <location>
        <begin position="347"/>
        <end position="372"/>
    </location>
</feature>
<evidence type="ECO:0000256" key="2">
    <source>
        <dbReference type="ARBA" id="ARBA00022475"/>
    </source>
</evidence>
<keyword evidence="2" id="KW-1003">Cell membrane</keyword>
<dbReference type="GO" id="GO:0006011">
    <property type="term" value="P:UDP-alpha-D-glucose metabolic process"/>
    <property type="evidence" value="ECO:0007669"/>
    <property type="project" value="InterPro"/>
</dbReference>
<evidence type="ECO:0000256" key="5">
    <source>
        <dbReference type="ARBA" id="ARBA00022679"/>
    </source>
</evidence>
<reference evidence="11" key="1">
    <citation type="journal article" date="2021" name="PeerJ">
        <title>Extensive microbial diversity within the chicken gut microbiome revealed by metagenomics and culture.</title>
        <authorList>
            <person name="Gilroy R."/>
            <person name="Ravi A."/>
            <person name="Getino M."/>
            <person name="Pursley I."/>
            <person name="Horton D.L."/>
            <person name="Alikhan N.F."/>
            <person name="Baker D."/>
            <person name="Gharbi K."/>
            <person name="Hall N."/>
            <person name="Watson M."/>
            <person name="Adriaenssens E.M."/>
            <person name="Foster-Nyarko E."/>
            <person name="Jarju S."/>
            <person name="Secka A."/>
            <person name="Antonio M."/>
            <person name="Oren A."/>
            <person name="Chaudhuri R.R."/>
            <person name="La Ragione R."/>
            <person name="Hildebrand F."/>
            <person name="Pallen M.J."/>
        </authorList>
    </citation>
    <scope>NUCLEOTIDE SEQUENCE</scope>
    <source>
        <strain evidence="11">CHK191-13928</strain>
    </source>
</reference>
<dbReference type="InterPro" id="IPR009875">
    <property type="entry name" value="PilZ_domain"/>
</dbReference>
<dbReference type="GO" id="GO:0016759">
    <property type="term" value="F:cellulose synthase activity"/>
    <property type="evidence" value="ECO:0007669"/>
    <property type="project" value="InterPro"/>
</dbReference>
<evidence type="ECO:0000256" key="4">
    <source>
        <dbReference type="ARBA" id="ARBA00022676"/>
    </source>
</evidence>
<dbReference type="Pfam" id="PF07238">
    <property type="entry name" value="PilZ"/>
    <property type="match status" value="1"/>
</dbReference>
<dbReference type="GO" id="GO:0005886">
    <property type="term" value="C:plasma membrane"/>
    <property type="evidence" value="ECO:0007669"/>
    <property type="project" value="UniProtKB-SubCell"/>
</dbReference>
<feature type="transmembrane region" description="Helical" evidence="9">
    <location>
        <begin position="28"/>
        <end position="45"/>
    </location>
</feature>
<proteinExistence type="predicted"/>
<keyword evidence="4 11" id="KW-0328">Glycosyltransferase</keyword>
<feature type="transmembrane region" description="Helical" evidence="9">
    <location>
        <begin position="487"/>
        <end position="509"/>
    </location>
</feature>
<evidence type="ECO:0000313" key="11">
    <source>
        <dbReference type="EMBL" id="HIX66809.1"/>
    </source>
</evidence>
<dbReference type="CDD" id="cd06421">
    <property type="entry name" value="CESA_CelA_like"/>
    <property type="match status" value="1"/>
</dbReference>
<name>A0A9D2B958_9FIRM</name>
<dbReference type="Gene3D" id="2.40.10.220">
    <property type="entry name" value="predicted glycosyltransferase like domains"/>
    <property type="match status" value="1"/>
</dbReference>
<evidence type="ECO:0000259" key="10">
    <source>
        <dbReference type="Pfam" id="PF07238"/>
    </source>
</evidence>
<evidence type="ECO:0000256" key="3">
    <source>
        <dbReference type="ARBA" id="ARBA00022519"/>
    </source>
</evidence>
<dbReference type="AlphaFoldDB" id="A0A9D2B958"/>
<keyword evidence="3" id="KW-0997">Cell inner membrane</keyword>
<keyword evidence="7 9" id="KW-1133">Transmembrane helix</keyword>
<evidence type="ECO:0000313" key="12">
    <source>
        <dbReference type="Proteomes" id="UP000886721"/>
    </source>
</evidence>
<reference evidence="11" key="2">
    <citation type="submission" date="2021-04" db="EMBL/GenBank/DDBJ databases">
        <authorList>
            <person name="Gilroy R."/>
        </authorList>
    </citation>
    <scope>NUCLEOTIDE SEQUENCE</scope>
    <source>
        <strain evidence="11">CHK191-13928</strain>
    </source>
</reference>
<evidence type="ECO:0000256" key="9">
    <source>
        <dbReference type="SAM" id="Phobius"/>
    </source>
</evidence>
<keyword evidence="5 11" id="KW-0808">Transferase</keyword>
<dbReference type="Pfam" id="PF13641">
    <property type="entry name" value="Glyco_tranf_2_3"/>
    <property type="match status" value="1"/>
</dbReference>
<dbReference type="InterPro" id="IPR050321">
    <property type="entry name" value="Glycosyltr_2/OpgH_subfam"/>
</dbReference>
<dbReference type="EMBL" id="DXEM01000005">
    <property type="protein sequence ID" value="HIX66809.1"/>
    <property type="molecule type" value="Genomic_DNA"/>
</dbReference>
<protein>
    <submittedName>
        <fullName evidence="11">Glycosyltransferase</fullName>
        <ecNumber evidence="11">2.4.-.-</ecNumber>
    </submittedName>
</protein>
<dbReference type="EC" id="2.4.-.-" evidence="11"/>
<dbReference type="PANTHER" id="PTHR43867">
    <property type="entry name" value="CELLULOSE SYNTHASE CATALYTIC SUBUNIT A [UDP-FORMING]"/>
    <property type="match status" value="1"/>
</dbReference>
<keyword evidence="6 9" id="KW-0812">Transmembrane</keyword>
<keyword evidence="8 9" id="KW-0472">Membrane</keyword>
<dbReference type="Proteomes" id="UP000886721">
    <property type="component" value="Unassembled WGS sequence"/>
</dbReference>
<evidence type="ECO:0000256" key="6">
    <source>
        <dbReference type="ARBA" id="ARBA00022692"/>
    </source>
</evidence>
<dbReference type="PANTHER" id="PTHR43867:SF2">
    <property type="entry name" value="CELLULOSE SYNTHASE CATALYTIC SUBUNIT A [UDP-FORMING]"/>
    <property type="match status" value="1"/>
</dbReference>
<feature type="domain" description="PilZ" evidence="10">
    <location>
        <begin position="519"/>
        <end position="605"/>
    </location>
</feature>
<dbReference type="SUPFAM" id="SSF141371">
    <property type="entry name" value="PilZ domain-like"/>
    <property type="match status" value="1"/>
</dbReference>
<dbReference type="InterPro" id="IPR003919">
    <property type="entry name" value="Cell_synth_A"/>
</dbReference>